<accession>A0ABY7YPB7</accession>
<gene>
    <name evidence="1" type="ORF">PSQ19_02595</name>
</gene>
<proteinExistence type="predicted"/>
<evidence type="ECO:0000313" key="2">
    <source>
        <dbReference type="Proteomes" id="UP001220530"/>
    </source>
</evidence>
<organism evidence="1 2">
    <name type="scientific">Devosia algicola</name>
    <dbReference type="NCBI Taxonomy" id="3026418"/>
    <lineage>
        <taxon>Bacteria</taxon>
        <taxon>Pseudomonadati</taxon>
        <taxon>Pseudomonadota</taxon>
        <taxon>Alphaproteobacteria</taxon>
        <taxon>Hyphomicrobiales</taxon>
        <taxon>Devosiaceae</taxon>
        <taxon>Devosia</taxon>
    </lineage>
</organism>
<dbReference type="EMBL" id="CP118246">
    <property type="protein sequence ID" value="WDR03106.1"/>
    <property type="molecule type" value="Genomic_DNA"/>
</dbReference>
<name>A0ABY7YPB7_9HYPH</name>
<evidence type="ECO:0000313" key="1">
    <source>
        <dbReference type="EMBL" id="WDR03106.1"/>
    </source>
</evidence>
<reference evidence="1 2" key="1">
    <citation type="submission" date="2023-02" db="EMBL/GenBank/DDBJ databases">
        <title>Devosia algicola sp. nov., isolated from the phycosphere of marine algae.</title>
        <authorList>
            <person name="Kim J.M."/>
            <person name="Lee J.K."/>
            <person name="Choi B.J."/>
            <person name="Bayburt H."/>
            <person name="Jeon C.O."/>
        </authorList>
    </citation>
    <scope>NUCLEOTIDE SEQUENCE [LARGE SCALE GENOMIC DNA]</scope>
    <source>
        <strain evidence="1 2">G20-9</strain>
    </source>
</reference>
<evidence type="ECO:0008006" key="3">
    <source>
        <dbReference type="Google" id="ProtNLM"/>
    </source>
</evidence>
<protein>
    <recommendedName>
        <fullName evidence="3">DUF4279 domain-containing protein</fullName>
    </recommendedName>
</protein>
<dbReference type="RefSeq" id="WP_282219508.1">
    <property type="nucleotide sequence ID" value="NZ_CP118246.1"/>
</dbReference>
<sequence length="129" mass="13858">MSSFEPFAMALRLSGVTLTRPALAKLLGREIVRFEPEDAADSHYAQIDLDSDKPVRALLELASGAGPQVKELLATRQIGLAVLDIAFDFPESGEAMSSRLPAHAVAAIGLCDIDLELSVYLVDESDDDD</sequence>
<dbReference type="Proteomes" id="UP001220530">
    <property type="component" value="Chromosome"/>
</dbReference>
<keyword evidence="2" id="KW-1185">Reference proteome</keyword>